<dbReference type="InterPro" id="IPR035966">
    <property type="entry name" value="PKF_sf"/>
</dbReference>
<dbReference type="AlphaFoldDB" id="A0AAD5IGW7"/>
<comment type="caution">
    <text evidence="2">The sequence shown here is derived from an EMBL/GenBank/DDBJ whole genome shotgun (WGS) entry which is preliminary data.</text>
</comment>
<dbReference type="SUPFAM" id="SSF53784">
    <property type="entry name" value="Phosphofructokinase"/>
    <property type="match status" value="1"/>
</dbReference>
<dbReference type="GO" id="GO:0003872">
    <property type="term" value="F:6-phosphofructokinase activity"/>
    <property type="evidence" value="ECO:0007669"/>
    <property type="project" value="InterPro"/>
</dbReference>
<organism evidence="2 3">
    <name type="scientific">Acer negundo</name>
    <name type="common">Box elder</name>
    <dbReference type="NCBI Taxonomy" id="4023"/>
    <lineage>
        <taxon>Eukaryota</taxon>
        <taxon>Viridiplantae</taxon>
        <taxon>Streptophyta</taxon>
        <taxon>Embryophyta</taxon>
        <taxon>Tracheophyta</taxon>
        <taxon>Spermatophyta</taxon>
        <taxon>Magnoliopsida</taxon>
        <taxon>eudicotyledons</taxon>
        <taxon>Gunneridae</taxon>
        <taxon>Pentapetalae</taxon>
        <taxon>rosids</taxon>
        <taxon>malvids</taxon>
        <taxon>Sapindales</taxon>
        <taxon>Sapindaceae</taxon>
        <taxon>Hippocastanoideae</taxon>
        <taxon>Acereae</taxon>
        <taxon>Acer</taxon>
    </lineage>
</organism>
<keyword evidence="3" id="KW-1185">Reference proteome</keyword>
<accession>A0AAD5IGW7</accession>
<dbReference type="PANTHER" id="PTHR45770">
    <property type="entry name" value="ATP-DEPENDENT 6-PHOSPHOFRUCTOKINASE 1"/>
    <property type="match status" value="1"/>
</dbReference>
<dbReference type="InterPro" id="IPR050929">
    <property type="entry name" value="PFKA"/>
</dbReference>
<keyword evidence="1" id="KW-0021">Allosteric enzyme</keyword>
<protein>
    <submittedName>
        <fullName evidence="2">Uncharacterized protein</fullName>
    </submittedName>
</protein>
<evidence type="ECO:0000313" key="2">
    <source>
        <dbReference type="EMBL" id="KAI9161986.1"/>
    </source>
</evidence>
<sequence length="210" mass="23662">MQSFNRYADECIPEITFIEFAKMTSERVENLISLAPYPNIFQILVENKSPRGTHFRLAGPHQRGNIFRLTLHVYKVLGIEVIDKSLGFETAVHEEALRAINAEHVVAESIENVYAIPASRNVNRCLIPESTFYFEGPDGIFKFIEKRLKKNGHMVIVIAEGAGQDLLMEGMLYDGPTRSFGKQATPGCWFVDFTIDKGTLSKKANDGYKS</sequence>
<reference evidence="2" key="2">
    <citation type="submission" date="2023-02" db="EMBL/GenBank/DDBJ databases">
        <authorList>
            <person name="Swenson N.G."/>
            <person name="Wegrzyn J.L."/>
            <person name="Mcevoy S.L."/>
        </authorList>
    </citation>
    <scope>NUCLEOTIDE SEQUENCE</scope>
    <source>
        <strain evidence="2">91603</strain>
        <tissue evidence="2">Leaf</tissue>
    </source>
</reference>
<name>A0AAD5IGW7_ACENE</name>
<dbReference type="Proteomes" id="UP001064489">
    <property type="component" value="Chromosome 2"/>
</dbReference>
<dbReference type="EMBL" id="JAJSOW010000106">
    <property type="protein sequence ID" value="KAI9161986.1"/>
    <property type="molecule type" value="Genomic_DNA"/>
</dbReference>
<dbReference type="Gene3D" id="3.40.50.460">
    <property type="entry name" value="Phosphofructokinase domain"/>
    <property type="match status" value="1"/>
</dbReference>
<evidence type="ECO:0000256" key="1">
    <source>
        <dbReference type="ARBA" id="ARBA00022533"/>
    </source>
</evidence>
<gene>
    <name evidence="2" type="ORF">LWI28_022620</name>
</gene>
<proteinExistence type="predicted"/>
<evidence type="ECO:0000313" key="3">
    <source>
        <dbReference type="Proteomes" id="UP001064489"/>
    </source>
</evidence>
<reference evidence="2" key="1">
    <citation type="journal article" date="2022" name="Plant J.">
        <title>Strategies of tolerance reflected in two North American maple genomes.</title>
        <authorList>
            <person name="McEvoy S.L."/>
            <person name="Sezen U.U."/>
            <person name="Trouern-Trend A."/>
            <person name="McMahon S.M."/>
            <person name="Schaberg P.G."/>
            <person name="Yang J."/>
            <person name="Wegrzyn J.L."/>
            <person name="Swenson N.G."/>
        </authorList>
    </citation>
    <scope>NUCLEOTIDE SEQUENCE</scope>
    <source>
        <strain evidence="2">91603</strain>
    </source>
</reference>